<name>A0AAN9I2G8_CLITE</name>
<keyword evidence="2" id="KW-1185">Reference proteome</keyword>
<evidence type="ECO:0000313" key="2">
    <source>
        <dbReference type="Proteomes" id="UP001359559"/>
    </source>
</evidence>
<evidence type="ECO:0000313" key="1">
    <source>
        <dbReference type="EMBL" id="KAK7263377.1"/>
    </source>
</evidence>
<comment type="caution">
    <text evidence="1">The sequence shown here is derived from an EMBL/GenBank/DDBJ whole genome shotgun (WGS) entry which is preliminary data.</text>
</comment>
<reference evidence="1 2" key="1">
    <citation type="submission" date="2024-01" db="EMBL/GenBank/DDBJ databases">
        <title>The genomes of 5 underutilized Papilionoideae crops provide insights into root nodulation and disease resistance.</title>
        <authorList>
            <person name="Yuan L."/>
        </authorList>
    </citation>
    <scope>NUCLEOTIDE SEQUENCE [LARGE SCALE GENOMIC DNA]</scope>
    <source>
        <strain evidence="1">LY-2023</strain>
        <tissue evidence="1">Leaf</tissue>
    </source>
</reference>
<dbReference type="AlphaFoldDB" id="A0AAN9I2G8"/>
<sequence>MSVLKKDLRQAEKDLNIARSGRVLAESKLATTEEISAYWERHLNAVEKSYLSLSLKKKDVEANPPRSLPENQVGATAGVVASDTNILLASGGVGVIVSDANVEQASSEAVLEGRATRVDKGSSDIAI</sequence>
<gene>
    <name evidence="1" type="ORF">RJT34_30966</name>
</gene>
<dbReference type="Proteomes" id="UP001359559">
    <property type="component" value="Unassembled WGS sequence"/>
</dbReference>
<accession>A0AAN9I2G8</accession>
<protein>
    <submittedName>
        <fullName evidence="1">Uncharacterized protein</fullName>
    </submittedName>
</protein>
<proteinExistence type="predicted"/>
<dbReference type="EMBL" id="JAYKXN010000008">
    <property type="protein sequence ID" value="KAK7263377.1"/>
    <property type="molecule type" value="Genomic_DNA"/>
</dbReference>
<organism evidence="1 2">
    <name type="scientific">Clitoria ternatea</name>
    <name type="common">Butterfly pea</name>
    <dbReference type="NCBI Taxonomy" id="43366"/>
    <lineage>
        <taxon>Eukaryota</taxon>
        <taxon>Viridiplantae</taxon>
        <taxon>Streptophyta</taxon>
        <taxon>Embryophyta</taxon>
        <taxon>Tracheophyta</taxon>
        <taxon>Spermatophyta</taxon>
        <taxon>Magnoliopsida</taxon>
        <taxon>eudicotyledons</taxon>
        <taxon>Gunneridae</taxon>
        <taxon>Pentapetalae</taxon>
        <taxon>rosids</taxon>
        <taxon>fabids</taxon>
        <taxon>Fabales</taxon>
        <taxon>Fabaceae</taxon>
        <taxon>Papilionoideae</taxon>
        <taxon>50 kb inversion clade</taxon>
        <taxon>NPAAA clade</taxon>
        <taxon>indigoferoid/millettioid clade</taxon>
        <taxon>Phaseoleae</taxon>
        <taxon>Clitoria</taxon>
    </lineage>
</organism>